<dbReference type="PANTHER" id="PTHR47324:SF3">
    <property type="entry name" value="EGF-LIKE DOMAIN-CONTAINING PROTEIN"/>
    <property type="match status" value="1"/>
</dbReference>
<dbReference type="OrthoDB" id="5862172at2759"/>
<dbReference type="AlphaFoldDB" id="A0A183F4G4"/>
<accession>A0A3P7TH47</accession>
<dbReference type="PANTHER" id="PTHR47324">
    <property type="entry name" value="PROTEIN IRG-7-RELATED"/>
    <property type="match status" value="1"/>
</dbReference>
<accession>A0A183F4G4</accession>
<organism evidence="3 4">
    <name type="scientific">Heligmosomoides polygyrus</name>
    <name type="common">Parasitic roundworm</name>
    <dbReference type="NCBI Taxonomy" id="6339"/>
    <lineage>
        <taxon>Eukaryota</taxon>
        <taxon>Metazoa</taxon>
        <taxon>Ecdysozoa</taxon>
        <taxon>Nematoda</taxon>
        <taxon>Chromadorea</taxon>
        <taxon>Rhabditida</taxon>
        <taxon>Rhabditina</taxon>
        <taxon>Rhabditomorpha</taxon>
        <taxon>Strongyloidea</taxon>
        <taxon>Heligmosomidae</taxon>
        <taxon>Heligmosomoides</taxon>
    </lineage>
</organism>
<dbReference type="WBParaSite" id="HPBE_0000105601-mRNA-1">
    <property type="protein sequence ID" value="HPBE_0000105601-mRNA-1"/>
    <property type="gene ID" value="HPBE_0000105601"/>
</dbReference>
<protein>
    <submittedName>
        <fullName evidence="4">EGF-like domain-containing protein</fullName>
    </submittedName>
</protein>
<evidence type="ECO:0000259" key="1">
    <source>
        <dbReference type="PROSITE" id="PS01186"/>
    </source>
</evidence>
<dbReference type="InterPro" id="IPR000742">
    <property type="entry name" value="EGF"/>
</dbReference>
<proteinExistence type="predicted"/>
<keyword evidence="3" id="KW-1185">Reference proteome</keyword>
<feature type="domain" description="EGF-like" evidence="1">
    <location>
        <begin position="7"/>
        <end position="18"/>
    </location>
</feature>
<reference evidence="4" key="2">
    <citation type="submission" date="2019-09" db="UniProtKB">
        <authorList>
            <consortium name="WormBaseParasite"/>
        </authorList>
    </citation>
    <scope>IDENTIFICATION</scope>
</reference>
<dbReference type="Proteomes" id="UP000050761">
    <property type="component" value="Unassembled WGS sequence"/>
</dbReference>
<evidence type="ECO:0000313" key="4">
    <source>
        <dbReference type="WBParaSite" id="HPBE_0000105601-mRNA-1"/>
    </source>
</evidence>
<dbReference type="PROSITE" id="PS01186">
    <property type="entry name" value="EGF_2"/>
    <property type="match status" value="1"/>
</dbReference>
<sequence length="607" mass="66091">MLDQGRCFCAPGYYSKYCENRGFRPAVESDVSLQSRSLVLIFSLSTSMEQQFLDFRANLPGMVAGMGGVLDDISSYVFVGYVSTSANVNTYYVTGGSQLSDLDQMFDSLVFYTPSASQPFLGVLLMALQTYSNTKAFSNVLLFADTGASDAGDPTDFMSRNTYEHTLISTTSIWRYKLTFIISNPQQQRILTNSFDVYRRLALATHGDLLLINKNDTAKVMTEVLSNYDKTENLAVRYRFNCSDFPMLIIPTENFAAGATKVLLTVDSNDATKSAFLPPSLGDLNGVAFEATSEGAFYSFYTMPAGTAYVRVDSQNTNLVCSMRVFVTSGSTLLLSYIDNPSMDIGYPFPYNGVPQTASGLPIGVSKTALVALQSVDSTAGSALQGVSIGSKRALDSTYTLTFAVSQDCTPGPFSQSAEFYDGDKRATRVLPAYCSSLGSQCPVTNVDVLADPRQSRFRQIIFAVENSEALSAVAQNLLASVTAAIALLEADGDGGWNNQYALILYDDKEVRAVSSTPIADDFSQQFTASMNALAKNEAKITTSLSLDAIHKWCLRDGRQKMLYRPALLLQSLRSFRELALDVIFHSADLPLQSLFAMSLGLQAMLA</sequence>
<gene>
    <name evidence="2" type="ORF">HPBE_LOCUS1057</name>
</gene>
<evidence type="ECO:0000313" key="2">
    <source>
        <dbReference type="EMBL" id="VDO19439.1"/>
    </source>
</evidence>
<name>A0A183F4G4_HELPZ</name>
<reference evidence="2 3" key="1">
    <citation type="submission" date="2018-11" db="EMBL/GenBank/DDBJ databases">
        <authorList>
            <consortium name="Pathogen Informatics"/>
        </authorList>
    </citation>
    <scope>NUCLEOTIDE SEQUENCE [LARGE SCALE GENOMIC DNA]</scope>
</reference>
<dbReference type="InterPro" id="IPR053295">
    <property type="entry name" value="Innate_immunity_reg"/>
</dbReference>
<evidence type="ECO:0000313" key="3">
    <source>
        <dbReference type="Proteomes" id="UP000050761"/>
    </source>
</evidence>
<dbReference type="EMBL" id="UZAH01001017">
    <property type="protein sequence ID" value="VDO19439.1"/>
    <property type="molecule type" value="Genomic_DNA"/>
</dbReference>